<keyword evidence="3" id="KW-1185">Reference proteome</keyword>
<organism evidence="2 3">
    <name type="scientific">Streptomyces lonarensis</name>
    <dbReference type="NCBI Taxonomy" id="700599"/>
    <lineage>
        <taxon>Bacteria</taxon>
        <taxon>Bacillati</taxon>
        <taxon>Actinomycetota</taxon>
        <taxon>Actinomycetes</taxon>
        <taxon>Kitasatosporales</taxon>
        <taxon>Streptomycetaceae</taxon>
        <taxon>Streptomyces</taxon>
    </lineage>
</organism>
<comment type="caution">
    <text evidence="2">The sequence shown here is derived from an EMBL/GenBank/DDBJ whole genome shotgun (WGS) entry which is preliminary data.</text>
</comment>
<dbReference type="EMBL" id="JAAVJD010000260">
    <property type="protein sequence ID" value="NJQ08215.1"/>
    <property type="molecule type" value="Genomic_DNA"/>
</dbReference>
<proteinExistence type="predicted"/>
<dbReference type="InterPro" id="IPR040701">
    <property type="entry name" value="Bact_RF_family2"/>
</dbReference>
<evidence type="ECO:0000313" key="3">
    <source>
        <dbReference type="Proteomes" id="UP000578686"/>
    </source>
</evidence>
<dbReference type="AlphaFoldDB" id="A0A7X6D521"/>
<evidence type="ECO:0000313" key="2">
    <source>
        <dbReference type="EMBL" id="NJQ08215.1"/>
    </source>
</evidence>
<evidence type="ECO:0008006" key="4">
    <source>
        <dbReference type="Google" id="ProtNLM"/>
    </source>
</evidence>
<gene>
    <name evidence="2" type="ORF">HCN56_22175</name>
</gene>
<reference evidence="2 3" key="1">
    <citation type="submission" date="2020-03" db="EMBL/GenBank/DDBJ databases">
        <title>Draft genome of Streptomyces sp. ventii, isolated from the Axial Seamount in the Pacific Ocean, and resequencing of the two type strains Streptomyces lonarensis strain NCL 716 and Streptomyces bohaiensis strain 11A07.</title>
        <authorList>
            <person name="Loughran R.M."/>
            <person name="Pfannmuller K.M."/>
            <person name="Wasson B.J."/>
            <person name="Deadmond M.C."/>
            <person name="Paddock B.E."/>
            <person name="Koyack M.J."/>
            <person name="Gallegos D.A."/>
            <person name="Mitchell E.A."/>
            <person name="Ushijima B."/>
            <person name="Saw J.H."/>
            <person name="Mcphail K.L."/>
            <person name="Videau P."/>
        </authorList>
    </citation>
    <scope>NUCLEOTIDE SEQUENCE [LARGE SCALE GENOMIC DNA]</scope>
    <source>
        <strain evidence="2 3">NCL716</strain>
    </source>
</reference>
<dbReference type="Gene3D" id="3.30.420.60">
    <property type="entry name" value="eRF1 domain 2"/>
    <property type="match status" value="1"/>
</dbReference>
<dbReference type="Proteomes" id="UP000578686">
    <property type="component" value="Unassembled WGS sequence"/>
</dbReference>
<feature type="region of interest" description="Disordered" evidence="1">
    <location>
        <begin position="374"/>
        <end position="402"/>
    </location>
</feature>
<accession>A0A7X6D521</accession>
<sequence>MDLAFLEPVVRTPGPWASAYLANVTPGPDAATHQELAARQAKGALAEQGAGDAESDGVYRELSELRPGPPGRAVFAAAGQVVRTVPLGTAPPQPEAAWSPLPRLTPLVEMAEETRVCLVAYVDRQGADFELRHSRGNEIVGRVDGEDWPVNKTTSSDWSERRFQTAVENTWERNASETADELARTAVETEADLVLLVGDERQRRSVHERLPQALTERVVETNHGGRAPGADTPLLDEEVARLLRERREADQAALVERFRAGLAGSGGTPATEGVPALVEAARERRIATLLIVPGGADHNREVWIGGEPDQLAMRRTDARSLGADDPLSARADDALLRAVIAAGGDVVVLDPEAHGDGELPSGGLGALLRWAHEGNGNGTGAATADDLETDEASGQPATAAGG</sequence>
<name>A0A7X6D521_9ACTN</name>
<evidence type="ECO:0000256" key="1">
    <source>
        <dbReference type="SAM" id="MobiDB-lite"/>
    </source>
</evidence>
<protein>
    <recommendedName>
        <fullName evidence="4">Peptide chain release factor 1</fullName>
    </recommendedName>
</protein>
<dbReference type="InterPro" id="IPR042226">
    <property type="entry name" value="eFR1_2_sf"/>
</dbReference>
<dbReference type="Pfam" id="PF18844">
    <property type="entry name" value="baeRF_family2"/>
    <property type="match status" value="1"/>
</dbReference>
<dbReference type="RefSeq" id="WP_167973900.1">
    <property type="nucleotide sequence ID" value="NZ_BHZG01000350.1"/>
</dbReference>